<proteinExistence type="predicted"/>
<evidence type="ECO:0000313" key="2">
    <source>
        <dbReference type="Proteomes" id="UP000836387"/>
    </source>
</evidence>
<comment type="caution">
    <text evidence="1">The sequence shown here is derived from an EMBL/GenBank/DDBJ whole genome shotgun (WGS) entry which is preliminary data.</text>
</comment>
<protein>
    <submittedName>
        <fullName evidence="1">Uncharacterized protein</fullName>
    </submittedName>
</protein>
<dbReference type="EMBL" id="CADEHS020000578">
    <property type="protein sequence ID" value="CAG9955284.1"/>
    <property type="molecule type" value="Genomic_DNA"/>
</dbReference>
<keyword evidence="2" id="KW-1185">Reference proteome</keyword>
<sequence>MEYVEDDGHLVPNITAEDLELLTVKYQENQRKKAAKKAAQKAAQEQKSKKTRKRKSNQKKRKLAEESDPEDSAPESPPTKSSKKAKSTPKRGKKQKQAQAEEPASDAVTSPSDNPANKNSIGTKHTSKSDAKSETNQGSMSNTTAPATITNTTSESIDSMDMKARKWDFCLTTEKALAIMGTGEFGTNYTYEIFSQKSEYIRRRKPSNGKIEDDYHKELTRFNIIISRYIRRIACQLRFCNTAPIERDANLDTVRAMIMFIEGTPPTTDIAWHIRHGIRSDEWDELQEELDQVEKNTIFDRLHARALPNTPMMKKNLG</sequence>
<gene>
    <name evidence="1" type="ORF">CRV2_00011903</name>
</gene>
<evidence type="ECO:0000313" key="1">
    <source>
        <dbReference type="EMBL" id="CAG9955284.1"/>
    </source>
</evidence>
<name>A0ACA9UQF1_BIOOC</name>
<reference evidence="1" key="1">
    <citation type="submission" date="2020-04" db="EMBL/GenBank/DDBJ databases">
        <authorList>
            <person name="Broberg M."/>
        </authorList>
    </citation>
    <scope>NUCLEOTIDE SEQUENCE</scope>
</reference>
<dbReference type="Proteomes" id="UP000836387">
    <property type="component" value="Unassembled WGS sequence"/>
</dbReference>
<reference evidence="1" key="2">
    <citation type="submission" date="2021-10" db="EMBL/GenBank/DDBJ databases">
        <authorList>
            <person name="Piombo E."/>
        </authorList>
    </citation>
    <scope>NUCLEOTIDE SEQUENCE</scope>
</reference>
<organism evidence="1 2">
    <name type="scientific">Clonostachys rosea f. rosea IK726</name>
    <dbReference type="NCBI Taxonomy" id="1349383"/>
    <lineage>
        <taxon>Eukaryota</taxon>
        <taxon>Fungi</taxon>
        <taxon>Dikarya</taxon>
        <taxon>Ascomycota</taxon>
        <taxon>Pezizomycotina</taxon>
        <taxon>Sordariomycetes</taxon>
        <taxon>Hypocreomycetidae</taxon>
        <taxon>Hypocreales</taxon>
        <taxon>Bionectriaceae</taxon>
        <taxon>Clonostachys</taxon>
    </lineage>
</organism>
<accession>A0ACA9UQF1</accession>